<dbReference type="EMBL" id="FQUQ01000006">
    <property type="protein sequence ID" value="SHG55675.1"/>
    <property type="molecule type" value="Genomic_DNA"/>
</dbReference>
<protein>
    <submittedName>
        <fullName evidence="2">Uncharacterized protein</fullName>
    </submittedName>
</protein>
<name>A0A1M5KSF8_9SPHI</name>
<dbReference type="STRING" id="288992.SAMN04488522_10673"/>
<dbReference type="Proteomes" id="UP000184287">
    <property type="component" value="Unassembled WGS sequence"/>
</dbReference>
<evidence type="ECO:0000256" key="1">
    <source>
        <dbReference type="SAM" id="SignalP"/>
    </source>
</evidence>
<keyword evidence="1" id="KW-0732">Signal</keyword>
<dbReference type="OrthoDB" id="9828493at2"/>
<gene>
    <name evidence="2" type="ORF">SAMN04488522_10673</name>
</gene>
<evidence type="ECO:0000313" key="2">
    <source>
        <dbReference type="EMBL" id="SHG55675.1"/>
    </source>
</evidence>
<accession>A0A1M5KSF8</accession>
<dbReference type="AlphaFoldDB" id="A0A1M5KSF8"/>
<sequence>MKTSKCSVSILAALVMFCMTSVKGQLSRVPYGTDQLKTQIQGILSLKGTKTAVTDTIFDKKLDSVLNKVSGLTYKEGKAGFSSATVDDKGITINLKILDNSWQTLQVSIAGEAKDKFVNLFSKGSYGRTLSGGLTWNLFPRWNLATIDNAGKISLDNKIAKVVNEFEAKRSQCIGLNEITDLVTLFRTHGRYIHKKSEAVIDSIDIASYDEKISKLKNLLKKYKGYLPKDFDEKSLKAQQIEIGLFENSKTEAYENFSLQKELDTINNLQLGYDNRRTWFFWGTIGAKINNDQYPVFDIDKPKTDYVRTTHDNFIGLTGSANILLKTKGMSLWISPTFRYKNAREFDTDNLKFLDLPKETQTIDGKPLVEYKQISYYQEIAARKDHYTAELPFMLFFPKAGFGFDLAINHRLNYEKEKWGGRFGVFVPIGIGTEQLIIEPLWTLKKLDQKDLDFWKDQSSIGVSITVTIPKFVSNK</sequence>
<organism evidence="2 3">
    <name type="scientific">Pedobacter caeni</name>
    <dbReference type="NCBI Taxonomy" id="288992"/>
    <lineage>
        <taxon>Bacteria</taxon>
        <taxon>Pseudomonadati</taxon>
        <taxon>Bacteroidota</taxon>
        <taxon>Sphingobacteriia</taxon>
        <taxon>Sphingobacteriales</taxon>
        <taxon>Sphingobacteriaceae</taxon>
        <taxon>Pedobacter</taxon>
    </lineage>
</organism>
<feature type="chain" id="PRO_5012770563" evidence="1">
    <location>
        <begin position="25"/>
        <end position="476"/>
    </location>
</feature>
<evidence type="ECO:0000313" key="3">
    <source>
        <dbReference type="Proteomes" id="UP000184287"/>
    </source>
</evidence>
<dbReference type="RefSeq" id="WP_143166939.1">
    <property type="nucleotide sequence ID" value="NZ_FQUQ01000006.1"/>
</dbReference>
<feature type="signal peptide" evidence="1">
    <location>
        <begin position="1"/>
        <end position="24"/>
    </location>
</feature>
<reference evidence="3" key="1">
    <citation type="submission" date="2016-11" db="EMBL/GenBank/DDBJ databases">
        <authorList>
            <person name="Varghese N."/>
            <person name="Submissions S."/>
        </authorList>
    </citation>
    <scope>NUCLEOTIDE SEQUENCE [LARGE SCALE GENOMIC DNA]</scope>
    <source>
        <strain evidence="3">DSM 16990</strain>
    </source>
</reference>
<keyword evidence="3" id="KW-1185">Reference proteome</keyword>
<proteinExistence type="predicted"/>